<feature type="transmembrane region" description="Helical" evidence="6">
    <location>
        <begin position="398"/>
        <end position="419"/>
    </location>
</feature>
<evidence type="ECO:0000313" key="8">
    <source>
        <dbReference type="Proteomes" id="UP001165384"/>
    </source>
</evidence>
<comment type="subcellular location">
    <subcellularLocation>
        <location evidence="1">Cell membrane</location>
        <topology evidence="1">Multi-pass membrane protein</topology>
    </subcellularLocation>
</comment>
<evidence type="ECO:0000256" key="1">
    <source>
        <dbReference type="ARBA" id="ARBA00004651"/>
    </source>
</evidence>
<dbReference type="Pfam" id="PF13520">
    <property type="entry name" value="AA_permease_2"/>
    <property type="match status" value="1"/>
</dbReference>
<evidence type="ECO:0000313" key="7">
    <source>
        <dbReference type="EMBL" id="MCG2579136.1"/>
    </source>
</evidence>
<feature type="transmembrane region" description="Helical" evidence="6">
    <location>
        <begin position="204"/>
        <end position="228"/>
    </location>
</feature>
<feature type="transmembrane region" description="Helical" evidence="6">
    <location>
        <begin position="50"/>
        <end position="71"/>
    </location>
</feature>
<feature type="transmembrane region" description="Helical" evidence="6">
    <location>
        <begin position="134"/>
        <end position="154"/>
    </location>
</feature>
<feature type="transmembrane region" description="Helical" evidence="6">
    <location>
        <begin position="92"/>
        <end position="114"/>
    </location>
</feature>
<dbReference type="PANTHER" id="PTHR42770:SF12">
    <property type="entry name" value="AMINO ACID TRANSPORTER"/>
    <property type="match status" value="1"/>
</dbReference>
<feature type="transmembrane region" description="Helical" evidence="6">
    <location>
        <begin position="21"/>
        <end position="44"/>
    </location>
</feature>
<dbReference type="InterPro" id="IPR050367">
    <property type="entry name" value="APC_superfamily"/>
</dbReference>
<evidence type="ECO:0000256" key="3">
    <source>
        <dbReference type="ARBA" id="ARBA00022692"/>
    </source>
</evidence>
<keyword evidence="8" id="KW-1185">Reference proteome</keyword>
<gene>
    <name evidence="7" type="ORF">LZ012_19270</name>
</gene>
<keyword evidence="2" id="KW-1003">Cell membrane</keyword>
<dbReference type="RefSeq" id="WP_275712602.1">
    <property type="nucleotide sequence ID" value="NZ_JAKLTN010000009.1"/>
</dbReference>
<dbReference type="PIRSF" id="PIRSF006060">
    <property type="entry name" value="AA_transporter"/>
    <property type="match status" value="1"/>
</dbReference>
<dbReference type="InterPro" id="IPR002293">
    <property type="entry name" value="AA/rel_permease1"/>
</dbReference>
<protein>
    <submittedName>
        <fullName evidence="7">APC family permease</fullName>
    </submittedName>
</protein>
<keyword evidence="3 6" id="KW-0812">Transmembrane</keyword>
<feature type="transmembrane region" description="Helical" evidence="6">
    <location>
        <begin position="240"/>
        <end position="263"/>
    </location>
</feature>
<evidence type="ECO:0000256" key="5">
    <source>
        <dbReference type="ARBA" id="ARBA00023136"/>
    </source>
</evidence>
<keyword evidence="4 6" id="KW-1133">Transmembrane helix</keyword>
<feature type="transmembrane region" description="Helical" evidence="6">
    <location>
        <begin position="338"/>
        <end position="356"/>
    </location>
</feature>
<evidence type="ECO:0000256" key="4">
    <source>
        <dbReference type="ARBA" id="ARBA00022989"/>
    </source>
</evidence>
<dbReference type="PANTHER" id="PTHR42770">
    <property type="entry name" value="AMINO ACID TRANSPORTER-RELATED"/>
    <property type="match status" value="1"/>
</dbReference>
<evidence type="ECO:0000256" key="2">
    <source>
        <dbReference type="ARBA" id="ARBA00022475"/>
    </source>
</evidence>
<dbReference type="Proteomes" id="UP001165384">
    <property type="component" value="Unassembled WGS sequence"/>
</dbReference>
<proteinExistence type="predicted"/>
<comment type="caution">
    <text evidence="7">The sequence shown here is derived from an EMBL/GenBank/DDBJ whole genome shotgun (WGS) entry which is preliminary data.</text>
</comment>
<feature type="transmembrane region" description="Helical" evidence="6">
    <location>
        <begin position="425"/>
        <end position="443"/>
    </location>
</feature>
<feature type="transmembrane region" description="Helical" evidence="6">
    <location>
        <begin position="166"/>
        <end position="184"/>
    </location>
</feature>
<keyword evidence="5 6" id="KW-0472">Membrane</keyword>
<evidence type="ECO:0000256" key="6">
    <source>
        <dbReference type="SAM" id="Phobius"/>
    </source>
</evidence>
<name>A0ABS9K7I1_9RHOO</name>
<feature type="transmembrane region" description="Helical" evidence="6">
    <location>
        <begin position="283"/>
        <end position="307"/>
    </location>
</feature>
<dbReference type="EMBL" id="JAKLTN010000009">
    <property type="protein sequence ID" value="MCG2579136.1"/>
    <property type="molecule type" value="Genomic_DNA"/>
</dbReference>
<organism evidence="7 8">
    <name type="scientific">Dechloromonas hankyongensis</name>
    <dbReference type="NCBI Taxonomy" id="2908002"/>
    <lineage>
        <taxon>Bacteria</taxon>
        <taxon>Pseudomonadati</taxon>
        <taxon>Pseudomonadota</taxon>
        <taxon>Betaproteobacteria</taxon>
        <taxon>Rhodocyclales</taxon>
        <taxon>Azonexaceae</taxon>
        <taxon>Dechloromonas</taxon>
    </lineage>
</organism>
<sequence>MEFSEDKAGCSQPQRRTLGAGTLAAVIVGIAISQVALVGVLQGVGVADQLPLWLIGIAFACAYLLAISYALTFSELSLMMPSSGGLSTYTEVAIGNFPALLATFSGYVVVNVFGVPAELMLFDSVVREIGGIDLPPKVMALSLLVVLAILNIRGTDVFAALQNSTAVVKVGLVLVSGLAMLWLVPEAAPAAPLGPGAGQGTAGGGFGMVVGLFFWCLVGAEFVCPMIGEVKNPGRAIPRAMILGITALAFLFALYSLGARRLLPPELLTGSAFPHLDYARMAFGRIGAAVLLLTAVAATVGLVNAVLAGISRQLQGMAQNGQAFGFLAWRHPRYDSPWAAIVAITVAFGAPILLMGDRPETIMTLVIAASTSWLIAYIVAHINLIVLRRRYPQAKRPFRSPFFPLPQLIGIGGMVYVIACSPDEVTALTGYVLGVVGVASALWTRFVMKRGLFAPEPFFSDS</sequence>
<reference evidence="7" key="1">
    <citation type="submission" date="2022-01" db="EMBL/GenBank/DDBJ databases">
        <authorList>
            <person name="Jo J.-H."/>
            <person name="Im W.-T."/>
        </authorList>
    </citation>
    <scope>NUCLEOTIDE SEQUENCE</scope>
    <source>
        <strain evidence="7">XY25</strain>
    </source>
</reference>
<feature type="transmembrane region" description="Helical" evidence="6">
    <location>
        <begin position="362"/>
        <end position="386"/>
    </location>
</feature>
<dbReference type="Gene3D" id="1.20.1740.10">
    <property type="entry name" value="Amino acid/polyamine transporter I"/>
    <property type="match status" value="1"/>
</dbReference>
<accession>A0ABS9K7I1</accession>